<dbReference type="GO" id="GO:0002098">
    <property type="term" value="P:tRNA wobble uridine modification"/>
    <property type="evidence" value="ECO:0007669"/>
    <property type="project" value="UniProtKB-UniRule"/>
</dbReference>
<dbReference type="InterPro" id="IPR015221">
    <property type="entry name" value="Urm1"/>
</dbReference>
<evidence type="ECO:0000313" key="9">
    <source>
        <dbReference type="Proteomes" id="UP000053105"/>
    </source>
</evidence>
<dbReference type="HAMAP" id="MF_03048">
    <property type="entry name" value="Urm1"/>
    <property type="match status" value="1"/>
</dbReference>
<keyword evidence="9" id="KW-1185">Reference proteome</keyword>
<keyword evidence="2 5" id="KW-1017">Isopeptide bond</keyword>
<evidence type="ECO:0000256" key="7">
    <source>
        <dbReference type="SAM" id="MobiDB-lite"/>
    </source>
</evidence>
<comment type="PTM">
    <text evidence="5">C-terminal thiocarboxylation occurs in 2 steps, it is first acyl-adenylated (-COAMP) via the hesA/moeB/thiF part of the MOCS3/UBA4 homolog, then thiocarboxylated (-COSH) via the rhodanese domain of the MOCS3/UBA4 homolog.</text>
</comment>
<feature type="cross-link" description="Glycyl lysine isopeptide (Gly-Lys) (interchain with K-? in acceptor proteins)" evidence="5">
    <location>
        <position position="96"/>
    </location>
</feature>
<dbReference type="GO" id="GO:0032447">
    <property type="term" value="P:protein urmylation"/>
    <property type="evidence" value="ECO:0007669"/>
    <property type="project" value="UniProtKB-UniRule"/>
</dbReference>
<comment type="similarity">
    <text evidence="5 6">Belongs to the URM1 family.</text>
</comment>
<comment type="pathway">
    <text evidence="5 6">tRNA modification; 5-methoxycarbonylmethyl-2-thiouridine-tRNA biosynthesis.</text>
</comment>
<evidence type="ECO:0000313" key="8">
    <source>
        <dbReference type="EMBL" id="KOX69380.1"/>
    </source>
</evidence>
<proteinExistence type="inferred from homology"/>
<accession>A0A0M8ZR18</accession>
<dbReference type="CDD" id="cd01764">
    <property type="entry name" value="Ubl_Urm1"/>
    <property type="match status" value="1"/>
</dbReference>
<dbReference type="SUPFAM" id="SSF54285">
    <property type="entry name" value="MoaD/ThiS"/>
    <property type="match status" value="1"/>
</dbReference>
<dbReference type="UniPathway" id="UPA00988"/>
<evidence type="ECO:0000256" key="5">
    <source>
        <dbReference type="HAMAP-Rule" id="MF_03048"/>
    </source>
</evidence>
<evidence type="ECO:0000256" key="6">
    <source>
        <dbReference type="RuleBase" id="RU361182"/>
    </source>
</evidence>
<evidence type="ECO:0000256" key="4">
    <source>
        <dbReference type="ARBA" id="ARBA00022786"/>
    </source>
</evidence>
<reference evidence="8 9" key="1">
    <citation type="submission" date="2015-07" db="EMBL/GenBank/DDBJ databases">
        <title>The genome of Melipona quadrifasciata.</title>
        <authorList>
            <person name="Pan H."/>
            <person name="Kapheim K."/>
        </authorList>
    </citation>
    <scope>NUCLEOTIDE SEQUENCE [LARGE SCALE GENOMIC DNA]</scope>
    <source>
        <strain evidence="8">0111107301</strain>
        <tissue evidence="8">Whole body</tissue>
    </source>
</reference>
<dbReference type="PANTHER" id="PTHR14986">
    <property type="entry name" value="RURM1 PROTEIN"/>
    <property type="match status" value="1"/>
</dbReference>
<feature type="region of interest" description="Disordered" evidence="7">
    <location>
        <begin position="173"/>
        <end position="192"/>
    </location>
</feature>
<dbReference type="InterPro" id="IPR016155">
    <property type="entry name" value="Mopterin_synth/thiamin_S_b"/>
</dbReference>
<comment type="function">
    <text evidence="5">Acts as a sulfur carrier required for 2-thiolation of mcm(5)S(2)U at tRNA wobble positions of cytosolic tRNA(Lys), tRNA(Glu) and tRNA(Gln). Serves as sulfur donor in tRNA 2-thiolation reaction by being thiocarboxylated (-COSH) at its C-terminus by the MOCS3/UBA4 homolog. The sulfur is then transferred to tRNA to form 2-thiolation of mcm(5)S(2)U. Also acts as a ubiquitin-like protein (UBL) that is covalently conjugated via an isopeptide bond to lysine residues of target proteins. The thiocarboxylated form serves as substrate for conjugation and oxidative stress specifically induces the formation of UBL-protein conjugates.</text>
</comment>
<name>A0A0M8ZR18_9HYME</name>
<dbReference type="InterPro" id="IPR012675">
    <property type="entry name" value="Beta-grasp_dom_sf"/>
</dbReference>
<keyword evidence="1 5" id="KW-0963">Cytoplasm</keyword>
<dbReference type="OrthoDB" id="10248987at2759"/>
<keyword evidence="4 5" id="KW-0833">Ubl conjugation pathway</keyword>
<sequence>MSIESNGISVIIELGPNYSVNNFRGGAELLFDKKKKHSVNLPGNDWTIQKLLFWMKNNLLKERPELFMQDDTVRPGILVLVNDTDWELLNDNLSNGQKSQNEGKARKILVSPVILMYITLHRLIRCGAIDCKRPRIPQIRVSNTRLAQVASGCAPSVDVLPIFDVKQQQSVRNPARMGGPSYNKRLGSTDSEPESGFAIFARVYAARFDAASNCP</sequence>
<keyword evidence="3 5" id="KW-0819">tRNA processing</keyword>
<gene>
    <name evidence="8" type="ORF">WN51_05543</name>
</gene>
<dbReference type="AlphaFoldDB" id="A0A0M8ZR18"/>
<evidence type="ECO:0000256" key="1">
    <source>
        <dbReference type="ARBA" id="ARBA00022490"/>
    </source>
</evidence>
<comment type="subcellular location">
    <subcellularLocation>
        <location evidence="5 6">Cytoplasm</location>
    </subcellularLocation>
</comment>
<organism evidence="8 9">
    <name type="scientific">Melipona quadrifasciata</name>
    <dbReference type="NCBI Taxonomy" id="166423"/>
    <lineage>
        <taxon>Eukaryota</taxon>
        <taxon>Metazoa</taxon>
        <taxon>Ecdysozoa</taxon>
        <taxon>Arthropoda</taxon>
        <taxon>Hexapoda</taxon>
        <taxon>Insecta</taxon>
        <taxon>Pterygota</taxon>
        <taxon>Neoptera</taxon>
        <taxon>Endopterygota</taxon>
        <taxon>Hymenoptera</taxon>
        <taxon>Apocrita</taxon>
        <taxon>Aculeata</taxon>
        <taxon>Apoidea</taxon>
        <taxon>Anthophila</taxon>
        <taxon>Apidae</taxon>
        <taxon>Melipona</taxon>
    </lineage>
</organism>
<dbReference type="STRING" id="166423.A0A0M8ZR18"/>
<evidence type="ECO:0000256" key="3">
    <source>
        <dbReference type="ARBA" id="ARBA00022694"/>
    </source>
</evidence>
<evidence type="ECO:0000256" key="2">
    <source>
        <dbReference type="ARBA" id="ARBA00022499"/>
    </source>
</evidence>
<dbReference type="GO" id="GO:0005829">
    <property type="term" value="C:cytosol"/>
    <property type="evidence" value="ECO:0007669"/>
    <property type="project" value="UniProtKB-UniRule"/>
</dbReference>
<dbReference type="EMBL" id="KQ435891">
    <property type="protein sequence ID" value="KOX69380.1"/>
    <property type="molecule type" value="Genomic_DNA"/>
</dbReference>
<protein>
    <recommendedName>
        <fullName evidence="5">Ubiquitin-related modifier 1 homolog</fullName>
    </recommendedName>
</protein>
<dbReference type="Proteomes" id="UP000053105">
    <property type="component" value="Unassembled WGS sequence"/>
</dbReference>
<dbReference type="GO" id="GO:0034227">
    <property type="term" value="P:tRNA thio-modification"/>
    <property type="evidence" value="ECO:0007669"/>
    <property type="project" value="UniProtKB-UniRule"/>
</dbReference>
<feature type="modified residue" description="1-thioglycine" evidence="5">
    <location>
        <position position="96"/>
    </location>
</feature>
<dbReference type="Pfam" id="PF09138">
    <property type="entry name" value="Urm1"/>
    <property type="match status" value="1"/>
</dbReference>
<dbReference type="Gene3D" id="3.10.20.30">
    <property type="match status" value="1"/>
</dbReference>